<dbReference type="EMBL" id="CP138895">
    <property type="protein sequence ID" value="WPK24391.1"/>
    <property type="molecule type" value="Genomic_DNA"/>
</dbReference>
<protein>
    <submittedName>
        <fullName evidence="1">Uncharacterized protein</fullName>
    </submittedName>
</protein>
<dbReference type="GeneID" id="88172729"/>
<gene>
    <name evidence="1" type="ORF">PUMCH_001664</name>
</gene>
<proteinExistence type="predicted"/>
<evidence type="ECO:0000313" key="2">
    <source>
        <dbReference type="Proteomes" id="UP001338582"/>
    </source>
</evidence>
<name>A0AAX4H7K4_9ASCO</name>
<sequence length="157" mass="17165">MQRIGPMSQTLVLGSWITLWERQVNGCSANYATSTKQKRKWTGEERLGAHAQFDWTAAKIRVEVQSDSFPLVLVYLRQASVGVRARCRIPWPGIGGEIAIGQDGKQIRFLRARLGARTAEMGAGVGNLDHFSRCGCGCELLAECVGCDWRAPSGVVG</sequence>
<dbReference type="KEGG" id="asau:88172729"/>
<dbReference type="AlphaFoldDB" id="A0AAX4H7K4"/>
<evidence type="ECO:0000313" key="1">
    <source>
        <dbReference type="EMBL" id="WPK24391.1"/>
    </source>
</evidence>
<dbReference type="RefSeq" id="XP_062876774.1">
    <property type="nucleotide sequence ID" value="XM_063020704.1"/>
</dbReference>
<reference evidence="1 2" key="1">
    <citation type="submission" date="2023-10" db="EMBL/GenBank/DDBJ databases">
        <title>Draft Genome Sequence of Candida saopaulonensis from a very Premature Infant with Sepsis.</title>
        <authorList>
            <person name="Ning Y."/>
            <person name="Dai R."/>
            <person name="Xiao M."/>
            <person name="Xu Y."/>
            <person name="Yan Q."/>
            <person name="Zhang L."/>
        </authorList>
    </citation>
    <scope>NUCLEOTIDE SEQUENCE [LARGE SCALE GENOMIC DNA]</scope>
    <source>
        <strain evidence="1 2">19XY460</strain>
    </source>
</reference>
<accession>A0AAX4H7K4</accession>
<organism evidence="1 2">
    <name type="scientific">Australozyma saopauloensis</name>
    <dbReference type="NCBI Taxonomy" id="291208"/>
    <lineage>
        <taxon>Eukaryota</taxon>
        <taxon>Fungi</taxon>
        <taxon>Dikarya</taxon>
        <taxon>Ascomycota</taxon>
        <taxon>Saccharomycotina</taxon>
        <taxon>Pichiomycetes</taxon>
        <taxon>Metschnikowiaceae</taxon>
        <taxon>Australozyma</taxon>
    </lineage>
</organism>
<keyword evidence="2" id="KW-1185">Reference proteome</keyword>
<dbReference type="Proteomes" id="UP001338582">
    <property type="component" value="Chromosome 2"/>
</dbReference>